<keyword evidence="2" id="KW-1133">Transmembrane helix</keyword>
<dbReference type="Gene3D" id="1.10.30.50">
    <property type="match status" value="1"/>
</dbReference>
<organism evidence="3 4">
    <name type="scientific">Pseudomonas oryzae</name>
    <dbReference type="NCBI Taxonomy" id="1392877"/>
    <lineage>
        <taxon>Bacteria</taxon>
        <taxon>Pseudomonadati</taxon>
        <taxon>Pseudomonadota</taxon>
        <taxon>Gammaproteobacteria</taxon>
        <taxon>Pseudomonadales</taxon>
        <taxon>Pseudomonadaceae</taxon>
        <taxon>Pseudomonas</taxon>
    </lineage>
</organism>
<keyword evidence="2" id="KW-0472">Membrane</keyword>
<dbReference type="RefSeq" id="WP_090347582.1">
    <property type="nucleotide sequence ID" value="NZ_LT629751.1"/>
</dbReference>
<feature type="region of interest" description="Disordered" evidence="1">
    <location>
        <begin position="63"/>
        <end position="108"/>
    </location>
</feature>
<dbReference type="Proteomes" id="UP000243359">
    <property type="component" value="Chromosome I"/>
</dbReference>
<dbReference type="EMBL" id="LT629751">
    <property type="protein sequence ID" value="SDR91441.1"/>
    <property type="molecule type" value="Genomic_DNA"/>
</dbReference>
<gene>
    <name evidence="3" type="ORF">SAMN05216221_0641</name>
</gene>
<feature type="compositionally biased region" description="Basic and acidic residues" evidence="1">
    <location>
        <begin position="63"/>
        <end position="81"/>
    </location>
</feature>
<protein>
    <submittedName>
        <fullName evidence="3">Uncharacterized protein</fullName>
    </submittedName>
</protein>
<keyword evidence="4" id="KW-1185">Reference proteome</keyword>
<name>A0A1H1MX32_9PSED</name>
<proteinExistence type="predicted"/>
<feature type="compositionally biased region" description="Basic and acidic residues" evidence="1">
    <location>
        <begin position="89"/>
        <end position="102"/>
    </location>
</feature>
<dbReference type="OrthoDB" id="2497689at2"/>
<feature type="transmembrane region" description="Helical" evidence="2">
    <location>
        <begin position="348"/>
        <end position="375"/>
    </location>
</feature>
<evidence type="ECO:0000313" key="4">
    <source>
        <dbReference type="Proteomes" id="UP000243359"/>
    </source>
</evidence>
<sequence>MDQSITDLKQQRLQKLFDDCQQQVISQIIGPFGLSTAMFEDRNGGNVTTLHNFSREDADYIAEKDVSSHEQSRKDYDREEYSDPAFAKKSQEHRAKGKDGYTGKDVAPEDMDLDHVTSLKTISKNKKVHLALETGESLDRVKEMANSDENLVATHKSINRSKRDGSLDELAERKGEEYELDPELVAQAKQTSEDHIASTVDTALMKKQGMELLQTGGKQAAMMGMRQALGLLLTELVNGLFNEFKVLIKQGVEAGKTLFEEIRQRLARVIQSVVKKIPDAVGQMFQGGVSGFMSNLLTFLINNFLSTAKRFVTVIREGLLGLFRAFKMIFFPPKHMTGDQALQEGLKILTTVVVTSVGLLLNETVATFMATVPFLKPFADLITPVLIGIMTGLLSAFLAYQIDCMFDRYRHSLSEKFMDELLADAKRRDEFANELVTLSETSLGNIENYSKSITLYQSIGVTLGSAGLAASATLASLEQTVAETGEQVAKSFAMIDFINESQSEIEDFLKTL</sequence>
<keyword evidence="2" id="KW-0812">Transmembrane</keyword>
<reference evidence="4" key="1">
    <citation type="submission" date="2016-10" db="EMBL/GenBank/DDBJ databases">
        <authorList>
            <person name="Varghese N."/>
            <person name="Submissions S."/>
        </authorList>
    </citation>
    <scope>NUCLEOTIDE SEQUENCE [LARGE SCALE GENOMIC DNA]</scope>
    <source>
        <strain evidence="4">KCTC 32247</strain>
    </source>
</reference>
<feature type="transmembrane region" description="Helical" evidence="2">
    <location>
        <begin position="381"/>
        <end position="400"/>
    </location>
</feature>
<evidence type="ECO:0000256" key="2">
    <source>
        <dbReference type="SAM" id="Phobius"/>
    </source>
</evidence>
<dbReference type="STRING" id="1392877.SAMN05216221_0641"/>
<evidence type="ECO:0000313" key="3">
    <source>
        <dbReference type="EMBL" id="SDR91441.1"/>
    </source>
</evidence>
<evidence type="ECO:0000256" key="1">
    <source>
        <dbReference type="SAM" id="MobiDB-lite"/>
    </source>
</evidence>
<accession>A0A1H1MX32</accession>
<dbReference type="AlphaFoldDB" id="A0A1H1MX32"/>